<keyword evidence="2" id="KW-1185">Reference proteome</keyword>
<gene>
    <name evidence="1" type="ORF">AGR2A_Cc10292</name>
</gene>
<comment type="caution">
    <text evidence="1">The sequence shown here is derived from an EMBL/GenBank/DDBJ whole genome shotgun (WGS) entry which is preliminary data.</text>
</comment>
<reference evidence="1 2" key="1">
    <citation type="submission" date="2016-01" db="EMBL/GenBank/DDBJ databases">
        <authorList>
            <person name="Regsiter A."/>
            <person name="william w."/>
        </authorList>
    </citation>
    <scope>NUCLEOTIDE SEQUENCE [LARGE SCALE GENOMIC DNA]</scope>
    <source>
        <strain evidence="1 2">CFBP 5494</strain>
    </source>
</reference>
<organism evidence="1 2">
    <name type="scientific">Agrobacterium genomosp. 2 str. CFBP 5494</name>
    <dbReference type="NCBI Taxonomy" id="1183436"/>
    <lineage>
        <taxon>Bacteria</taxon>
        <taxon>Pseudomonadati</taxon>
        <taxon>Pseudomonadota</taxon>
        <taxon>Alphaproteobacteria</taxon>
        <taxon>Hyphomicrobiales</taxon>
        <taxon>Rhizobiaceae</taxon>
        <taxon>Rhizobium/Agrobacterium group</taxon>
        <taxon>Agrobacterium</taxon>
        <taxon>Agrobacterium tumefaciens complex</taxon>
    </lineage>
</organism>
<accession>A0A9W5AXX2</accession>
<dbReference type="EMBL" id="FBVY01000001">
    <property type="protein sequence ID" value="CUW84587.1"/>
    <property type="molecule type" value="Genomic_DNA"/>
</dbReference>
<evidence type="ECO:0000313" key="1">
    <source>
        <dbReference type="EMBL" id="CUW84587.1"/>
    </source>
</evidence>
<dbReference type="AntiFam" id="ANF00187">
    <property type="entry name" value="Shadow ORF (opposite parA)"/>
</dbReference>
<evidence type="ECO:0000313" key="2">
    <source>
        <dbReference type="Proteomes" id="UP000191933"/>
    </source>
</evidence>
<name>A0A9W5AXX2_9HYPH</name>
<proteinExistence type="predicted"/>
<sequence>MLPDGRGQILQLIFIEMTTWVPLATSNELYRNGAISADSTLGFTHGYRLVHFADQGRETTSQPALGKIITHKISLRRLRQTSGGFTQTLSLDHFRCELQIGLTTSTFQIIKNCRLTIRWGLGNANIARNECMVNLFSEMCPDIRDNLLRQIIACIEHRQNNPLDIELRIDRPSYLADCIKQLAKAFQRKKLALQWHQHGMRGRHCVHRQEVEGRGAVDKNIRIASSLCRLHRFTQKKDAIGNGSNLHLETKQIHRRWHDIEIWNGGWDSHFRNIVITDQEIIRGELPLSPVDPQPGAGVTLRVQINYQYPLTDGCQRCGQIDSSRCFTNPTLLVCYCDNPVFFQSHAAPGQLVSASERGC</sequence>
<dbReference type="AlphaFoldDB" id="A0A9W5AXX2"/>
<dbReference type="Proteomes" id="UP000191933">
    <property type="component" value="Unassembled WGS sequence"/>
</dbReference>
<protein>
    <submittedName>
        <fullName evidence="1">Uncharacterized protein</fullName>
    </submittedName>
</protein>